<feature type="region of interest" description="Disordered" evidence="1">
    <location>
        <begin position="36"/>
        <end position="91"/>
    </location>
</feature>
<protein>
    <submittedName>
        <fullName evidence="2">Uncharacterized protein</fullName>
    </submittedName>
</protein>
<gene>
    <name evidence="2" type="ORF">TH4_05625</name>
</gene>
<organism evidence="2 3">
    <name type="scientific">Thalassospira tepidiphila MCCC 1A03514</name>
    <dbReference type="NCBI Taxonomy" id="1177930"/>
    <lineage>
        <taxon>Bacteria</taxon>
        <taxon>Pseudomonadati</taxon>
        <taxon>Pseudomonadota</taxon>
        <taxon>Alphaproteobacteria</taxon>
        <taxon>Rhodospirillales</taxon>
        <taxon>Thalassospiraceae</taxon>
        <taxon>Thalassospira</taxon>
    </lineage>
</organism>
<dbReference type="AlphaFoldDB" id="A0A853L1T3"/>
<feature type="compositionally biased region" description="Polar residues" evidence="1">
    <location>
        <begin position="40"/>
        <end position="62"/>
    </location>
</feature>
<dbReference type="Proteomes" id="UP000094009">
    <property type="component" value="Unassembled WGS sequence"/>
</dbReference>
<accession>A0A853L1T3</accession>
<dbReference type="EMBL" id="JPVZ01000002">
    <property type="protein sequence ID" value="OAZ11020.1"/>
    <property type="molecule type" value="Genomic_DNA"/>
</dbReference>
<feature type="compositionally biased region" description="Basic and acidic residues" evidence="1">
    <location>
        <begin position="63"/>
        <end position="72"/>
    </location>
</feature>
<dbReference type="RefSeq" id="WP_008888781.1">
    <property type="nucleotide sequence ID" value="NZ_JPVZ01000002.1"/>
</dbReference>
<comment type="caution">
    <text evidence="2">The sequence shown here is derived from an EMBL/GenBank/DDBJ whole genome shotgun (WGS) entry which is preliminary data.</text>
</comment>
<name>A0A853L1T3_9PROT</name>
<evidence type="ECO:0000313" key="3">
    <source>
        <dbReference type="Proteomes" id="UP000094009"/>
    </source>
</evidence>
<reference evidence="2 3" key="1">
    <citation type="submission" date="2014-07" db="EMBL/GenBank/DDBJ databases">
        <title>Draft genome sequence of Thalassospira tepidiphila 1-1B.</title>
        <authorList>
            <person name="Lai Q."/>
            <person name="Shao Z."/>
        </authorList>
    </citation>
    <scope>NUCLEOTIDE SEQUENCE [LARGE SCALE GENOMIC DNA]</scope>
    <source>
        <strain evidence="2 3">MCCC 1A03514</strain>
    </source>
</reference>
<sequence length="172" mass="18653">MIALTQTSPRTDVTRPFGVILLLALIAMGLSACGGGSSVPPGSTNTNYGELNTKGNVTTTQPEARRRPENSKSRTTTAAIPFKPVPNASLKGLSEPEVEAKIGEPEMIRGEGDIRVWQYRSDQCSFDAFFAPATEGAPRELRHMLARMRRGNQPITVQDCLDQVVKKNLARG</sequence>
<proteinExistence type="predicted"/>
<evidence type="ECO:0000313" key="2">
    <source>
        <dbReference type="EMBL" id="OAZ11020.1"/>
    </source>
</evidence>
<evidence type="ECO:0000256" key="1">
    <source>
        <dbReference type="SAM" id="MobiDB-lite"/>
    </source>
</evidence>